<keyword evidence="3" id="KW-1185">Reference proteome</keyword>
<dbReference type="PROSITE" id="PS50887">
    <property type="entry name" value="GGDEF"/>
    <property type="match status" value="1"/>
</dbReference>
<dbReference type="PANTHER" id="PTHR33121:SF70">
    <property type="entry name" value="SIGNALING PROTEIN YKOW"/>
    <property type="match status" value="1"/>
</dbReference>
<dbReference type="Proteomes" id="UP000199227">
    <property type="component" value="Unassembled WGS sequence"/>
</dbReference>
<dbReference type="InterPro" id="IPR029787">
    <property type="entry name" value="Nucleotide_cyclase"/>
</dbReference>
<gene>
    <name evidence="2" type="ORF">SAMN05216234_1323</name>
</gene>
<protein>
    <submittedName>
        <fullName evidence="2">Diguanylate cyclase (GGDEF) domain-containing protein</fullName>
    </submittedName>
</protein>
<dbReference type="RefSeq" id="WP_092913300.1">
    <property type="nucleotide sequence ID" value="NZ_FOXB01000032.1"/>
</dbReference>
<dbReference type="AlphaFoldDB" id="A0A1I5S9E5"/>
<dbReference type="OrthoDB" id="5333676at2"/>
<dbReference type="Pfam" id="PF00990">
    <property type="entry name" value="GGDEF"/>
    <property type="match status" value="1"/>
</dbReference>
<name>A0A1I5S9E5_9BACT</name>
<evidence type="ECO:0000313" key="3">
    <source>
        <dbReference type="Proteomes" id="UP000199227"/>
    </source>
</evidence>
<dbReference type="InterPro" id="IPR043128">
    <property type="entry name" value="Rev_trsase/Diguanyl_cyclase"/>
</dbReference>
<dbReference type="InterPro" id="IPR000160">
    <property type="entry name" value="GGDEF_dom"/>
</dbReference>
<dbReference type="PANTHER" id="PTHR33121">
    <property type="entry name" value="CYCLIC DI-GMP PHOSPHODIESTERASE PDEF"/>
    <property type="match status" value="1"/>
</dbReference>
<organism evidence="2 3">
    <name type="scientific">Hydrogenimonas thermophila</name>
    <dbReference type="NCBI Taxonomy" id="223786"/>
    <lineage>
        <taxon>Bacteria</taxon>
        <taxon>Pseudomonadati</taxon>
        <taxon>Campylobacterota</taxon>
        <taxon>Epsilonproteobacteria</taxon>
        <taxon>Campylobacterales</taxon>
        <taxon>Hydrogenimonadaceae</taxon>
        <taxon>Hydrogenimonas</taxon>
    </lineage>
</organism>
<reference evidence="2 3" key="1">
    <citation type="submission" date="2016-10" db="EMBL/GenBank/DDBJ databases">
        <authorList>
            <person name="de Groot N.N."/>
        </authorList>
    </citation>
    <scope>NUCLEOTIDE SEQUENCE [LARGE SCALE GENOMIC DNA]</scope>
    <source>
        <strain evidence="2 3">EP1-55-1</strain>
    </source>
</reference>
<dbReference type="Gene3D" id="3.30.70.270">
    <property type="match status" value="1"/>
</dbReference>
<sequence>MTTSEKKNNINEIVQFLKENREKIVKIWVNKNSVNQILSKYGIGQDSFSTKVAVKIIDYFIEVLQQQKPPGHCPVMNDFIDFMFEKNISIKEIFLICMGLRRAIFSLIATVGKIQEDKDWVIEIFSELFDQNLSGVLEYYESLLFQSKLKQYKCISIEEYIQRLNTILNLQDSAVFEIEQNKLLVANNNFYELVGVSDQNEFMRIYPEVWNFIESVNCFNELFNAKRYDDWIEKIISECNGKSIVELFNYSSNQKIEMEMSICSSKSGIYAVTLQDISNNCTELSSMMDLVYIDDMTQMPNIRKFDEVITIYLSKCKKEHQKFFLILIDIHSFSDISEVLGRNTGDYILKKFAKEVLKYLDSDHFFARIDGNRFAVLSKLETYDAAESLAKKILSELHSISYNNGSQAKGNMAIVSCQPDDTIDSMMDRADRVIQRIADFGNDAIMDDRLTIEEDRMIKSASKQFLAQCKYIYDKEGFLDVVNYFMEVPIDSKAKIIKIDDKTIYIKLRKVAIHAINKNNFIYIKTKKRPHFKACIKDLDKEKLWVKLENFIPLLSSPLDRKYIRVKLMPAIEGILKKGRMQILVEIDTISVDSFSLSMVNIPDIKVKDSIEIETILRWDGRMEKVIISGVVSKIKKRGLNIIIEIDLKHNKIIEDVVSPFIAHRQMEIIKQLRETIL</sequence>
<evidence type="ECO:0000259" key="1">
    <source>
        <dbReference type="PROSITE" id="PS50887"/>
    </source>
</evidence>
<evidence type="ECO:0000313" key="2">
    <source>
        <dbReference type="EMBL" id="SFP67428.1"/>
    </source>
</evidence>
<dbReference type="InterPro" id="IPR050706">
    <property type="entry name" value="Cyclic-di-GMP_PDE-like"/>
</dbReference>
<dbReference type="SUPFAM" id="SSF55073">
    <property type="entry name" value="Nucleotide cyclase"/>
    <property type="match status" value="1"/>
</dbReference>
<dbReference type="STRING" id="223786.SAMN05216234_1323"/>
<dbReference type="SMART" id="SM00267">
    <property type="entry name" value="GGDEF"/>
    <property type="match status" value="1"/>
</dbReference>
<dbReference type="EMBL" id="FOXB01000032">
    <property type="protein sequence ID" value="SFP67428.1"/>
    <property type="molecule type" value="Genomic_DNA"/>
</dbReference>
<dbReference type="CDD" id="cd01949">
    <property type="entry name" value="GGDEF"/>
    <property type="match status" value="1"/>
</dbReference>
<dbReference type="GO" id="GO:0071111">
    <property type="term" value="F:cyclic-guanylate-specific phosphodiesterase activity"/>
    <property type="evidence" value="ECO:0007669"/>
    <property type="project" value="InterPro"/>
</dbReference>
<dbReference type="NCBIfam" id="TIGR00254">
    <property type="entry name" value="GGDEF"/>
    <property type="match status" value="1"/>
</dbReference>
<feature type="domain" description="GGDEF" evidence="1">
    <location>
        <begin position="321"/>
        <end position="450"/>
    </location>
</feature>
<accession>A0A1I5S9E5</accession>
<proteinExistence type="predicted"/>